<reference evidence="1 2" key="1">
    <citation type="journal article" date="2023" name="Science">
        <title>Complex scaffold remodeling in plant triterpene biosynthesis.</title>
        <authorList>
            <person name="De La Pena R."/>
            <person name="Hodgson H."/>
            <person name="Liu J.C."/>
            <person name="Stephenson M.J."/>
            <person name="Martin A.C."/>
            <person name="Owen C."/>
            <person name="Harkess A."/>
            <person name="Leebens-Mack J."/>
            <person name="Jimenez L.E."/>
            <person name="Osbourn A."/>
            <person name="Sattely E.S."/>
        </authorList>
    </citation>
    <scope>NUCLEOTIDE SEQUENCE [LARGE SCALE GENOMIC DNA]</scope>
    <source>
        <strain evidence="2">cv. JPN11</strain>
        <tissue evidence="1">Leaf</tissue>
    </source>
</reference>
<dbReference type="EMBL" id="CM051407">
    <property type="protein sequence ID" value="KAJ4700977.1"/>
    <property type="molecule type" value="Genomic_DNA"/>
</dbReference>
<organism evidence="1 2">
    <name type="scientific">Melia azedarach</name>
    <name type="common">Chinaberry tree</name>
    <dbReference type="NCBI Taxonomy" id="155640"/>
    <lineage>
        <taxon>Eukaryota</taxon>
        <taxon>Viridiplantae</taxon>
        <taxon>Streptophyta</taxon>
        <taxon>Embryophyta</taxon>
        <taxon>Tracheophyta</taxon>
        <taxon>Spermatophyta</taxon>
        <taxon>Magnoliopsida</taxon>
        <taxon>eudicotyledons</taxon>
        <taxon>Gunneridae</taxon>
        <taxon>Pentapetalae</taxon>
        <taxon>rosids</taxon>
        <taxon>malvids</taxon>
        <taxon>Sapindales</taxon>
        <taxon>Meliaceae</taxon>
        <taxon>Melia</taxon>
    </lineage>
</organism>
<accession>A0ACC1WP97</accession>
<dbReference type="Proteomes" id="UP001164539">
    <property type="component" value="Chromosome 14"/>
</dbReference>
<protein>
    <submittedName>
        <fullName evidence="1">Sterol 3-beta-glucosyltransferase</fullName>
    </submittedName>
</protein>
<proteinExistence type="predicted"/>
<sequence length="651" mass="72746">MGSNGFDHPLKDLVEEEGASRSNKSNKDLEQTDGIDESIKVEFMSSEEVYSAHAFRRAENKKTNSLEQSPVLEISQSKEWSVSSSPRQSLDHCTTAPLGTHRNSLIDDNVIRYSRSLTEKKTMPRHDLKLDRLSEREKKKLIVELVRIQNDGTVEVDLDKSAPVASELLEFQPVEGPPIIFDDIGISESKMSIPRLKIAILVVGTRGDVQPFLAMAKRLQEFGHHVRLATHANFKTFVRSSGVEFFPLGGDPRVLAGYMARNKGLIPSGPGEISVQRKQLKAIIESLLPACTEPDLETGVPFRAQAIIANPPAYGHAHVAEALGVPIHIFFTMPWTPTYEFPHPLARVPQSAGYWLSYIIVDLLIWWSIRGYINDFRKRKLKLSPIAYFSTYHGSISHLPTGYMWSPHLVPKPSDWGPLVDVVGYCFLNLGSKYQPQEDFVRWIQKGPQPIYIGFGSMPLEDPKKTTEIILEALKDTEQRGIIDRGWGDLGSFTEVPENIFLLEDCPHDWLFPQCSAVVHHGGAGTTATGLRAGCPTTIVPFFGDQFFWGDRIHQRGLGPAPIPINQLSVENLSNAIRFMLQPEVKSRAMELAKLIENEDGVAAAVDAFHRHLPPEIPMPIASPEKDDDPNPLQWFFIQIANWCCQPCGGV</sequence>
<keyword evidence="2" id="KW-1185">Reference proteome</keyword>
<evidence type="ECO:0000313" key="1">
    <source>
        <dbReference type="EMBL" id="KAJ4700977.1"/>
    </source>
</evidence>
<evidence type="ECO:0000313" key="2">
    <source>
        <dbReference type="Proteomes" id="UP001164539"/>
    </source>
</evidence>
<name>A0ACC1WP97_MELAZ</name>
<gene>
    <name evidence="1" type="ORF">OWV82_024284</name>
</gene>
<comment type="caution">
    <text evidence="1">The sequence shown here is derived from an EMBL/GenBank/DDBJ whole genome shotgun (WGS) entry which is preliminary data.</text>
</comment>